<accession>A0ABR4I9K1</accession>
<comment type="subcellular location">
    <subcellularLocation>
        <location evidence="1 12">Endoplasmic reticulum membrane</location>
        <topology evidence="1 12">Multi-pass membrane protein</topology>
    </subcellularLocation>
</comment>
<comment type="function">
    <text evidence="12">Mannosyltransferase involved in glycosylphosphatidylinositol-anchor biosynthesis.</text>
</comment>
<proteinExistence type="inferred from homology"/>
<dbReference type="GO" id="GO:0016757">
    <property type="term" value="F:glycosyltransferase activity"/>
    <property type="evidence" value="ECO:0007669"/>
    <property type="project" value="UniProtKB-KW"/>
</dbReference>
<evidence type="ECO:0000256" key="11">
    <source>
        <dbReference type="ARBA" id="ARBA00023136"/>
    </source>
</evidence>
<dbReference type="EMBL" id="JBFXLS010000048">
    <property type="protein sequence ID" value="KAL2823934.1"/>
    <property type="molecule type" value="Genomic_DNA"/>
</dbReference>
<evidence type="ECO:0000256" key="7">
    <source>
        <dbReference type="ARBA" id="ARBA00022679"/>
    </source>
</evidence>
<evidence type="ECO:0000256" key="1">
    <source>
        <dbReference type="ARBA" id="ARBA00004477"/>
    </source>
</evidence>
<comment type="pathway">
    <text evidence="2 12">Glycolipid biosynthesis; glycosylphosphatidylinositol-anchor biosynthesis.</text>
</comment>
<keyword evidence="8 12" id="KW-0812">Transmembrane</keyword>
<gene>
    <name evidence="13" type="ORF">BDW59DRAFT_148240</name>
</gene>
<evidence type="ECO:0000256" key="6">
    <source>
        <dbReference type="ARBA" id="ARBA00022676"/>
    </source>
</evidence>
<feature type="transmembrane region" description="Helical" evidence="12">
    <location>
        <begin position="436"/>
        <end position="460"/>
    </location>
</feature>
<feature type="transmembrane region" description="Helical" evidence="12">
    <location>
        <begin position="126"/>
        <end position="150"/>
    </location>
</feature>
<evidence type="ECO:0000313" key="13">
    <source>
        <dbReference type="EMBL" id="KAL2823934.1"/>
    </source>
</evidence>
<keyword evidence="11 12" id="KW-0472">Membrane</keyword>
<comment type="caution">
    <text evidence="13">The sequence shown here is derived from an EMBL/GenBank/DDBJ whole genome shotgun (WGS) entry which is preliminary data.</text>
</comment>
<keyword evidence="14" id="KW-1185">Reference proteome</keyword>
<keyword evidence="6 12" id="KW-0328">Glycosyltransferase</keyword>
<dbReference type="Proteomes" id="UP001610335">
    <property type="component" value="Unassembled WGS sequence"/>
</dbReference>
<evidence type="ECO:0000256" key="8">
    <source>
        <dbReference type="ARBA" id="ARBA00022692"/>
    </source>
</evidence>
<organism evidence="13 14">
    <name type="scientific">Aspergillus cavernicola</name>
    <dbReference type="NCBI Taxonomy" id="176166"/>
    <lineage>
        <taxon>Eukaryota</taxon>
        <taxon>Fungi</taxon>
        <taxon>Dikarya</taxon>
        <taxon>Ascomycota</taxon>
        <taxon>Pezizomycotina</taxon>
        <taxon>Eurotiomycetes</taxon>
        <taxon>Eurotiomycetidae</taxon>
        <taxon>Eurotiales</taxon>
        <taxon>Aspergillaceae</taxon>
        <taxon>Aspergillus</taxon>
        <taxon>Aspergillus subgen. Nidulantes</taxon>
    </lineage>
</organism>
<keyword evidence="5 12" id="KW-0337">GPI-anchor biosynthesis</keyword>
<feature type="transmembrane region" description="Helical" evidence="12">
    <location>
        <begin position="265"/>
        <end position="292"/>
    </location>
</feature>
<evidence type="ECO:0000256" key="5">
    <source>
        <dbReference type="ARBA" id="ARBA00022502"/>
    </source>
</evidence>
<evidence type="ECO:0000256" key="12">
    <source>
        <dbReference type="RuleBase" id="RU363112"/>
    </source>
</evidence>
<sequence>MSSLSLKPASSYLLDPSQPVRSLSIGFWLWKALLLIIIICCPGLGYDTSSSLLPSQGNGSVDVISSVSLSIPLKFVRWDSIYFVHIARSGHVFEQEWAFSSTYSNLVNSLSSFLFRSDDSSGAAKLAVTAVALSHVAHYLSVLVLYRLSINVFGHDTERRRLLCFLSAVLHIISPAGAFLSAPYGESLFSFLNISGFYLYSSSRLDLSTGKHALSHGKLLLSGCLFAVATAVRSNGILSGVLLAYDALEQSYEIVSQRSLRAAGVRLYFVILSGCIVALGLVVPQYLAYVAYCTNEGTSRPWCQSLVPSIYGWVQAHYWDVGFLRYWTVSNLPLFLLASPMLLILFLSCFWALGADVPFALFRTSSRDDFALSSSPAAPLLTQLAIAQLILAAMAIISYHIQIINRVSSGYPLWYWFLVWQALGTSTSDQSKVYRALSLTIVQVMATYALVQAAFFGSFLPPA</sequence>
<feature type="transmembrane region" description="Helical" evidence="12">
    <location>
        <begin position="334"/>
        <end position="353"/>
    </location>
</feature>
<keyword evidence="10 12" id="KW-1133">Transmembrane helix</keyword>
<name>A0ABR4I9K1_9EURO</name>
<keyword evidence="9 12" id="KW-0256">Endoplasmic reticulum</keyword>
<dbReference type="PANTHER" id="PTHR12468">
    <property type="entry name" value="GPI MANNOSYLTRANSFERASE 2"/>
    <property type="match status" value="1"/>
</dbReference>
<evidence type="ECO:0000313" key="14">
    <source>
        <dbReference type="Proteomes" id="UP001610335"/>
    </source>
</evidence>
<comment type="caution">
    <text evidence="12">Lacks conserved residue(s) required for the propagation of feature annotation.</text>
</comment>
<evidence type="ECO:0000256" key="4">
    <source>
        <dbReference type="ARBA" id="ARBA00013795"/>
    </source>
</evidence>
<protein>
    <recommendedName>
        <fullName evidence="4 12">GPI mannosyltransferase 2</fullName>
        <ecNumber evidence="12">2.4.1.-</ecNumber>
    </recommendedName>
</protein>
<comment type="similarity">
    <text evidence="3 12">Belongs to the PIGV family.</text>
</comment>
<feature type="transmembrane region" description="Helical" evidence="12">
    <location>
        <begin position="162"/>
        <end position="182"/>
    </location>
</feature>
<keyword evidence="7 12" id="KW-0808">Transferase</keyword>
<evidence type="ECO:0000256" key="2">
    <source>
        <dbReference type="ARBA" id="ARBA00004687"/>
    </source>
</evidence>
<evidence type="ECO:0000256" key="9">
    <source>
        <dbReference type="ARBA" id="ARBA00022824"/>
    </source>
</evidence>
<dbReference type="Pfam" id="PF04188">
    <property type="entry name" value="Mannosyl_trans2"/>
    <property type="match status" value="1"/>
</dbReference>
<evidence type="ECO:0000256" key="10">
    <source>
        <dbReference type="ARBA" id="ARBA00022989"/>
    </source>
</evidence>
<dbReference type="InterPro" id="IPR007315">
    <property type="entry name" value="PIG-V/Gpi18"/>
</dbReference>
<dbReference type="PANTHER" id="PTHR12468:SF2">
    <property type="entry name" value="GPI MANNOSYLTRANSFERASE 2"/>
    <property type="match status" value="1"/>
</dbReference>
<feature type="transmembrane region" description="Helical" evidence="12">
    <location>
        <begin position="27"/>
        <end position="46"/>
    </location>
</feature>
<reference evidence="13 14" key="1">
    <citation type="submission" date="2024-07" db="EMBL/GenBank/DDBJ databases">
        <title>Section-level genome sequencing and comparative genomics of Aspergillus sections Usti and Cavernicolus.</title>
        <authorList>
            <consortium name="Lawrence Berkeley National Laboratory"/>
            <person name="Nybo J.L."/>
            <person name="Vesth T.C."/>
            <person name="Theobald S."/>
            <person name="Frisvad J.C."/>
            <person name="Larsen T.O."/>
            <person name="Kjaerboelling I."/>
            <person name="Rothschild-Mancinelli K."/>
            <person name="Lyhne E.K."/>
            <person name="Kogle M.E."/>
            <person name="Barry K."/>
            <person name="Clum A."/>
            <person name="Na H."/>
            <person name="Ledsgaard L."/>
            <person name="Lin J."/>
            <person name="Lipzen A."/>
            <person name="Kuo A."/>
            <person name="Riley R."/>
            <person name="Mondo S."/>
            <person name="LaButti K."/>
            <person name="Haridas S."/>
            <person name="Pangalinan J."/>
            <person name="Salamov A.A."/>
            <person name="Simmons B.A."/>
            <person name="Magnuson J.K."/>
            <person name="Chen J."/>
            <person name="Drula E."/>
            <person name="Henrissat B."/>
            <person name="Wiebenga A."/>
            <person name="Lubbers R.J."/>
            <person name="Gomes A.C."/>
            <person name="Makela M.R."/>
            <person name="Stajich J."/>
            <person name="Grigoriev I.V."/>
            <person name="Mortensen U.H."/>
            <person name="De vries R.P."/>
            <person name="Baker S.E."/>
            <person name="Andersen M.R."/>
        </authorList>
    </citation>
    <scope>NUCLEOTIDE SEQUENCE [LARGE SCALE GENOMIC DNA]</scope>
    <source>
        <strain evidence="13 14">CBS 600.67</strain>
    </source>
</reference>
<evidence type="ECO:0000256" key="3">
    <source>
        <dbReference type="ARBA" id="ARBA00008698"/>
    </source>
</evidence>
<feature type="transmembrane region" description="Helical" evidence="12">
    <location>
        <begin position="380"/>
        <end position="401"/>
    </location>
</feature>
<dbReference type="EC" id="2.4.1.-" evidence="12"/>